<dbReference type="Proteomes" id="UP000757232">
    <property type="component" value="Unassembled WGS sequence"/>
</dbReference>
<proteinExistence type="predicted"/>
<dbReference type="InterPro" id="IPR000477">
    <property type="entry name" value="RT_dom"/>
</dbReference>
<gene>
    <name evidence="2" type="ORF">A7U60_g4963</name>
</gene>
<dbReference type="OrthoDB" id="3250101at2759"/>
<dbReference type="FunFam" id="3.30.70.270:FF:000003">
    <property type="entry name" value="Transposon Ty3-G Gag-Pol polyprotein"/>
    <property type="match status" value="1"/>
</dbReference>
<sequence>MASPFFFIKKEDGSLQAIQDYRKLNKGTVKNKYPLPLINELIDKVKDVRYITKLDVRWGYYNIQICEGDKWKAAFRTNLGLFEPMVMFFGLCNAPATFQGFMNDIFRELIHEGIVIIYLNDILIFSNDLEEHHRHTKRVFEILRQNGLFLKLQKCEFEVVTFQGFMNDIFRELIHEGIVIIYLDDILIFSNDLEEHHRCTKRVFEILRQNGLFLKLQKCKFEVDTVKYLGHIIGNGEV</sequence>
<dbReference type="AlphaFoldDB" id="A0A9Q5HXT9"/>
<dbReference type="PROSITE" id="PS50878">
    <property type="entry name" value="RT_POL"/>
    <property type="match status" value="1"/>
</dbReference>
<accession>A0A9Q5HXT9</accession>
<dbReference type="Gene3D" id="3.30.70.270">
    <property type="match status" value="2"/>
</dbReference>
<comment type="caution">
    <text evidence="2">The sequence shown here is derived from an EMBL/GenBank/DDBJ whole genome shotgun (WGS) entry which is preliminary data.</text>
</comment>
<keyword evidence="3" id="KW-1185">Reference proteome</keyword>
<reference evidence="2" key="1">
    <citation type="submission" date="2016-06" db="EMBL/GenBank/DDBJ databases">
        <title>Draft Genome sequence of the fungus Inonotus baumii.</title>
        <authorList>
            <person name="Zhu H."/>
            <person name="Lin W."/>
        </authorList>
    </citation>
    <scope>NUCLEOTIDE SEQUENCE</scope>
    <source>
        <strain evidence="2">821</strain>
    </source>
</reference>
<dbReference type="SUPFAM" id="SSF56672">
    <property type="entry name" value="DNA/RNA polymerases"/>
    <property type="match status" value="2"/>
</dbReference>
<name>A0A9Q5HXT9_SANBA</name>
<evidence type="ECO:0000313" key="2">
    <source>
        <dbReference type="EMBL" id="OCB87830.1"/>
    </source>
</evidence>
<dbReference type="Pfam" id="PF00078">
    <property type="entry name" value="RVT_1"/>
    <property type="match status" value="2"/>
</dbReference>
<protein>
    <recommendedName>
        <fullName evidence="1">Reverse transcriptase domain-containing protein</fullName>
    </recommendedName>
</protein>
<dbReference type="EMBL" id="LNZH02000187">
    <property type="protein sequence ID" value="OCB87830.1"/>
    <property type="molecule type" value="Genomic_DNA"/>
</dbReference>
<dbReference type="InterPro" id="IPR043128">
    <property type="entry name" value="Rev_trsase/Diguanyl_cyclase"/>
</dbReference>
<evidence type="ECO:0000313" key="3">
    <source>
        <dbReference type="Proteomes" id="UP000757232"/>
    </source>
</evidence>
<dbReference type="InterPro" id="IPR053134">
    <property type="entry name" value="RNA-dir_DNA_polymerase"/>
</dbReference>
<dbReference type="InterPro" id="IPR043502">
    <property type="entry name" value="DNA/RNA_pol_sf"/>
</dbReference>
<evidence type="ECO:0000259" key="1">
    <source>
        <dbReference type="PROSITE" id="PS50878"/>
    </source>
</evidence>
<dbReference type="CDD" id="cd01647">
    <property type="entry name" value="RT_LTR"/>
    <property type="match status" value="1"/>
</dbReference>
<organism evidence="2 3">
    <name type="scientific">Sanghuangporus baumii</name>
    <name type="common">Phellinus baumii</name>
    <dbReference type="NCBI Taxonomy" id="108892"/>
    <lineage>
        <taxon>Eukaryota</taxon>
        <taxon>Fungi</taxon>
        <taxon>Dikarya</taxon>
        <taxon>Basidiomycota</taxon>
        <taxon>Agaricomycotina</taxon>
        <taxon>Agaricomycetes</taxon>
        <taxon>Hymenochaetales</taxon>
        <taxon>Hymenochaetaceae</taxon>
        <taxon>Sanghuangporus</taxon>
    </lineage>
</organism>
<dbReference type="PANTHER" id="PTHR24559">
    <property type="entry name" value="TRANSPOSON TY3-I GAG-POL POLYPROTEIN"/>
    <property type="match status" value="1"/>
</dbReference>
<feature type="domain" description="Reverse transcriptase" evidence="1">
    <location>
        <begin position="1"/>
        <end position="180"/>
    </location>
</feature>
<dbReference type="PANTHER" id="PTHR24559:SF444">
    <property type="entry name" value="REVERSE TRANSCRIPTASE DOMAIN-CONTAINING PROTEIN"/>
    <property type="match status" value="1"/>
</dbReference>